<dbReference type="Gene3D" id="6.10.250.360">
    <property type="match status" value="1"/>
</dbReference>
<protein>
    <submittedName>
        <fullName evidence="3">MerR family transcriptional regulator</fullName>
    </submittedName>
</protein>
<dbReference type="GO" id="GO:0003677">
    <property type="term" value="F:DNA binding"/>
    <property type="evidence" value="ECO:0007669"/>
    <property type="project" value="UniProtKB-KW"/>
</dbReference>
<proteinExistence type="predicted"/>
<evidence type="ECO:0000259" key="2">
    <source>
        <dbReference type="PROSITE" id="PS50937"/>
    </source>
</evidence>
<accession>A0A2B5IR18</accession>
<feature type="domain" description="HTH merR-type" evidence="2">
    <location>
        <begin position="2"/>
        <end position="71"/>
    </location>
</feature>
<dbReference type="Pfam" id="PF13411">
    <property type="entry name" value="MerR_1"/>
    <property type="match status" value="1"/>
</dbReference>
<dbReference type="PANTHER" id="PTHR30204">
    <property type="entry name" value="REDOX-CYCLING DRUG-SENSING TRANSCRIPTIONAL ACTIVATOR SOXR"/>
    <property type="match status" value="1"/>
</dbReference>
<dbReference type="RefSeq" id="WP_098577457.1">
    <property type="nucleotide sequence ID" value="NZ_NVGE01000030.1"/>
</dbReference>
<dbReference type="CDD" id="cd01106">
    <property type="entry name" value="HTH_TipAL-Mta"/>
    <property type="match status" value="1"/>
</dbReference>
<dbReference type="SMART" id="SM00422">
    <property type="entry name" value="HTH_MERR"/>
    <property type="match status" value="1"/>
</dbReference>
<dbReference type="Proteomes" id="UP000223311">
    <property type="component" value="Unassembled WGS sequence"/>
</dbReference>
<dbReference type="InterPro" id="IPR047057">
    <property type="entry name" value="MerR_fam"/>
</dbReference>
<dbReference type="Gene3D" id="1.10.1660.10">
    <property type="match status" value="1"/>
</dbReference>
<name>A0A2B5IR18_9BACI</name>
<reference evidence="3 4" key="1">
    <citation type="submission" date="2017-09" db="EMBL/GenBank/DDBJ databases">
        <title>Large-scale bioinformatics analysis of Bacillus genomes uncovers conserved roles of natural products in bacterial physiology.</title>
        <authorList>
            <consortium name="Agbiome Team Llc"/>
            <person name="Bleich R.M."/>
            <person name="Grubbs K.J."/>
            <person name="Santa Maria K.C."/>
            <person name="Allen S.E."/>
            <person name="Farag S."/>
            <person name="Shank E.A."/>
            <person name="Bowers A."/>
        </authorList>
    </citation>
    <scope>NUCLEOTIDE SEQUENCE [LARGE SCALE GENOMIC DNA]</scope>
    <source>
        <strain evidence="3 4">AFS080080</strain>
    </source>
</reference>
<dbReference type="SUPFAM" id="SSF46955">
    <property type="entry name" value="Putative DNA-binding domain"/>
    <property type="match status" value="1"/>
</dbReference>
<dbReference type="InterPro" id="IPR009061">
    <property type="entry name" value="DNA-bd_dom_put_sf"/>
</dbReference>
<sequence length="247" mass="29563">MAWMISEFASVGNVTVRTLRYYDKINLLKPSDYTEGGHRLYTKDDLYVLQQIQSFKHLGFSLGEIQNIILQRDIETKDFLRQIQFQKELLLAEQERIAKVLSHMDEMTKKFQKEERMDVALFSSFLQTFIWEKENKEWLEEYFSTDSVQAFYNNKELKEKFDRRFMDVIGKLKKYKEEEKDPSYHEVQITLKEFFNVIAEVTSYLDIPQSDIEDIIQKSNLPLSEFPALFTTEEENYIKEAMQQFNT</sequence>
<gene>
    <name evidence="3" type="ORF">COL66_19895</name>
</gene>
<evidence type="ECO:0000313" key="3">
    <source>
        <dbReference type="EMBL" id="PFZ27075.1"/>
    </source>
</evidence>
<comment type="caution">
    <text evidence="3">The sequence shown here is derived from an EMBL/GenBank/DDBJ whole genome shotgun (WGS) entry which is preliminary data.</text>
</comment>
<dbReference type="PROSITE" id="PS50937">
    <property type="entry name" value="HTH_MERR_2"/>
    <property type="match status" value="1"/>
</dbReference>
<evidence type="ECO:0000256" key="1">
    <source>
        <dbReference type="ARBA" id="ARBA00023125"/>
    </source>
</evidence>
<dbReference type="EMBL" id="NVGE01000030">
    <property type="protein sequence ID" value="PFZ27075.1"/>
    <property type="molecule type" value="Genomic_DNA"/>
</dbReference>
<dbReference type="GO" id="GO:0003700">
    <property type="term" value="F:DNA-binding transcription factor activity"/>
    <property type="evidence" value="ECO:0007669"/>
    <property type="project" value="InterPro"/>
</dbReference>
<evidence type="ECO:0000313" key="4">
    <source>
        <dbReference type="Proteomes" id="UP000223311"/>
    </source>
</evidence>
<organism evidence="3 4">
    <name type="scientific">Bacillus wiedmannii</name>
    <dbReference type="NCBI Taxonomy" id="1890302"/>
    <lineage>
        <taxon>Bacteria</taxon>
        <taxon>Bacillati</taxon>
        <taxon>Bacillota</taxon>
        <taxon>Bacilli</taxon>
        <taxon>Bacillales</taxon>
        <taxon>Bacillaceae</taxon>
        <taxon>Bacillus</taxon>
        <taxon>Bacillus cereus group</taxon>
    </lineage>
</organism>
<keyword evidence="1" id="KW-0238">DNA-binding</keyword>
<dbReference type="PANTHER" id="PTHR30204:SF96">
    <property type="entry name" value="CHROMOSOME-ANCHORING PROTEIN RACA"/>
    <property type="match status" value="1"/>
</dbReference>
<dbReference type="AlphaFoldDB" id="A0A2B5IR18"/>
<dbReference type="InterPro" id="IPR000551">
    <property type="entry name" value="MerR-type_HTH_dom"/>
</dbReference>